<dbReference type="AlphaFoldDB" id="A0A0F9EHG3"/>
<dbReference type="InterPro" id="IPR027417">
    <property type="entry name" value="P-loop_NTPase"/>
</dbReference>
<accession>A0A0F9EHG3</accession>
<proteinExistence type="predicted"/>
<evidence type="ECO:0008006" key="2">
    <source>
        <dbReference type="Google" id="ProtNLM"/>
    </source>
</evidence>
<comment type="caution">
    <text evidence="1">The sequence shown here is derived from an EMBL/GenBank/DDBJ whole genome shotgun (WGS) entry which is preliminary data.</text>
</comment>
<dbReference type="EMBL" id="LAZR01036995">
    <property type="protein sequence ID" value="KKL23383.1"/>
    <property type="molecule type" value="Genomic_DNA"/>
</dbReference>
<protein>
    <recommendedName>
        <fullName evidence="2">NadR/Ttd14 AAA domain-containing protein</fullName>
    </recommendedName>
</protein>
<evidence type="ECO:0000313" key="1">
    <source>
        <dbReference type="EMBL" id="KKL23383.1"/>
    </source>
</evidence>
<gene>
    <name evidence="1" type="ORF">LCGC14_2425930</name>
</gene>
<dbReference type="Gene3D" id="3.40.50.300">
    <property type="entry name" value="P-loop containing nucleotide triphosphate hydrolases"/>
    <property type="match status" value="1"/>
</dbReference>
<organism evidence="1">
    <name type="scientific">marine sediment metagenome</name>
    <dbReference type="NCBI Taxonomy" id="412755"/>
    <lineage>
        <taxon>unclassified sequences</taxon>
        <taxon>metagenomes</taxon>
        <taxon>ecological metagenomes</taxon>
    </lineage>
</organism>
<reference evidence="1" key="1">
    <citation type="journal article" date="2015" name="Nature">
        <title>Complex archaea that bridge the gap between prokaryotes and eukaryotes.</title>
        <authorList>
            <person name="Spang A."/>
            <person name="Saw J.H."/>
            <person name="Jorgensen S.L."/>
            <person name="Zaremba-Niedzwiedzka K."/>
            <person name="Martijn J."/>
            <person name="Lind A.E."/>
            <person name="van Eijk R."/>
            <person name="Schleper C."/>
            <person name="Guy L."/>
            <person name="Ettema T.J."/>
        </authorList>
    </citation>
    <scope>NUCLEOTIDE SEQUENCE</scope>
</reference>
<name>A0A0F9EHG3_9ZZZZ</name>
<sequence length="160" mass="18290">MDKKFIFDFAGSHCTGKTTLMGSVKKEILDLGYSCEIVESVTRDFFVNQGFKIYDKTDSCVQSMFSYFNSGVVLDCEAQVVLSTAFGVRPLAYAMCSEYVSVDVEVMHWKYLRFFASKEFQNCRTVTWFYLPATFPMEEDGIRGRGWGTGSRRTVQVESR</sequence>